<dbReference type="InterPro" id="IPR010690">
    <property type="entry name" value="YqfD"/>
</dbReference>
<keyword evidence="4" id="KW-1185">Reference proteome</keyword>
<keyword evidence="2" id="KW-0472">Membrane</keyword>
<dbReference type="NCBIfam" id="TIGR02876">
    <property type="entry name" value="spore_yqfD"/>
    <property type="match status" value="1"/>
</dbReference>
<proteinExistence type="predicted"/>
<sequence length="395" mass="45458">MKNQWVYFFTGSVTVKVTGKGLERFLNRLSRQGLYIWEVRRLDENSITFKLSLNKVHHFRRAIRKSGCSASFIDKHGFPFYIKRLLYNGGFLAGIATFFVLIFILSNMIWGIEIEGAEPKTEERIWKELDKLGVQIGSLQLLTDSAEEIQRTLTNNIPAITWVGVKVEGTVYKLQVVEKNQPKPEKETGPQHLVATKKGIIVKMYVQEGQPMVAINDYVKKGQQLVSGEIGVEDRYSYIASKGEIIAETWYKSEVSIPLKKELSVLTGNEKNKHYLQFWNWDVPIWGYGKPKFEEYDQDLTTHPFKFLRWELPIRYKEINIHEVEKAKHELNQEEAVAAGIEIAKKDLLSKLGEEAKIVKENILHKEVENGKVKITIHFTVHEDIAKGQPIIQGD</sequence>
<dbReference type="PIRSF" id="PIRSF029895">
    <property type="entry name" value="SpoIV"/>
    <property type="match status" value="1"/>
</dbReference>
<dbReference type="Proteomes" id="UP001500782">
    <property type="component" value="Unassembled WGS sequence"/>
</dbReference>
<evidence type="ECO:0000313" key="4">
    <source>
        <dbReference type="Proteomes" id="UP001500782"/>
    </source>
</evidence>
<evidence type="ECO:0000256" key="1">
    <source>
        <dbReference type="SAM" id="Coils"/>
    </source>
</evidence>
<evidence type="ECO:0000313" key="3">
    <source>
        <dbReference type="EMBL" id="GAA0341123.1"/>
    </source>
</evidence>
<name>A0ABN0WLF4_9BACI</name>
<gene>
    <name evidence="3" type="primary">yqfD</name>
    <name evidence="3" type="ORF">GCM10008967_34350</name>
</gene>
<feature type="transmembrane region" description="Helical" evidence="2">
    <location>
        <begin position="85"/>
        <end position="110"/>
    </location>
</feature>
<keyword evidence="2" id="KW-1133">Transmembrane helix</keyword>
<evidence type="ECO:0000256" key="2">
    <source>
        <dbReference type="SAM" id="Phobius"/>
    </source>
</evidence>
<dbReference type="Pfam" id="PF06898">
    <property type="entry name" value="YqfD"/>
    <property type="match status" value="1"/>
</dbReference>
<keyword evidence="1" id="KW-0175">Coiled coil</keyword>
<feature type="coiled-coil region" evidence="1">
    <location>
        <begin position="314"/>
        <end position="344"/>
    </location>
</feature>
<accession>A0ABN0WLF4</accession>
<dbReference type="EMBL" id="BAAADJ010000059">
    <property type="protein sequence ID" value="GAA0341123.1"/>
    <property type="molecule type" value="Genomic_DNA"/>
</dbReference>
<reference evidence="3 4" key="1">
    <citation type="journal article" date="2019" name="Int. J. Syst. Evol. Microbiol.">
        <title>The Global Catalogue of Microorganisms (GCM) 10K type strain sequencing project: providing services to taxonomists for standard genome sequencing and annotation.</title>
        <authorList>
            <consortium name="The Broad Institute Genomics Platform"/>
            <consortium name="The Broad Institute Genome Sequencing Center for Infectious Disease"/>
            <person name="Wu L."/>
            <person name="Ma J."/>
        </authorList>
    </citation>
    <scope>NUCLEOTIDE SEQUENCE [LARGE SCALE GENOMIC DNA]</scope>
    <source>
        <strain evidence="3 4">JCM 9731</strain>
    </source>
</reference>
<dbReference type="RefSeq" id="WP_343801744.1">
    <property type="nucleotide sequence ID" value="NZ_BAAADJ010000059.1"/>
</dbReference>
<comment type="caution">
    <text evidence="3">The sequence shown here is derived from an EMBL/GenBank/DDBJ whole genome shotgun (WGS) entry which is preliminary data.</text>
</comment>
<organism evidence="3 4">
    <name type="scientific">Bacillus carboniphilus</name>
    <dbReference type="NCBI Taxonomy" id="86663"/>
    <lineage>
        <taxon>Bacteria</taxon>
        <taxon>Bacillati</taxon>
        <taxon>Bacillota</taxon>
        <taxon>Bacilli</taxon>
        <taxon>Bacillales</taxon>
        <taxon>Bacillaceae</taxon>
        <taxon>Bacillus</taxon>
    </lineage>
</organism>
<keyword evidence="2" id="KW-0812">Transmembrane</keyword>
<protein>
    <submittedName>
        <fullName evidence="3">Sporulation protein YqfD</fullName>
    </submittedName>
</protein>